<dbReference type="PANTHER" id="PTHR35871:SF1">
    <property type="entry name" value="CXC1-LIKE CYSTEINE CLUSTER ASSOCIATED WITH KDZ TRANSPOSASES DOMAIN-CONTAINING PROTEIN"/>
    <property type="match status" value="1"/>
</dbReference>
<reference evidence="1" key="1">
    <citation type="journal article" date="2019" name="Environ. Microbiol.">
        <title>Fungal ecological strategies reflected in gene transcription - a case study of two litter decomposers.</title>
        <authorList>
            <person name="Barbi F."/>
            <person name="Kohler A."/>
            <person name="Barry K."/>
            <person name="Baskaran P."/>
            <person name="Daum C."/>
            <person name="Fauchery L."/>
            <person name="Ihrmark K."/>
            <person name="Kuo A."/>
            <person name="LaButti K."/>
            <person name="Lipzen A."/>
            <person name="Morin E."/>
            <person name="Grigoriev I.V."/>
            <person name="Henrissat B."/>
            <person name="Lindahl B."/>
            <person name="Martin F."/>
        </authorList>
    </citation>
    <scope>NUCLEOTIDE SEQUENCE</scope>
    <source>
        <strain evidence="1">JB14</strain>
    </source>
</reference>
<dbReference type="EMBL" id="ML770621">
    <property type="protein sequence ID" value="KAE9383229.1"/>
    <property type="molecule type" value="Genomic_DNA"/>
</dbReference>
<dbReference type="OrthoDB" id="10044727at2759"/>
<proteinExistence type="predicted"/>
<name>A0A6A4GCH0_9AGAR</name>
<gene>
    <name evidence="1" type="ORF">BT96DRAFT_790326</name>
</gene>
<keyword evidence="2" id="KW-1185">Reference proteome</keyword>
<evidence type="ECO:0000313" key="2">
    <source>
        <dbReference type="Proteomes" id="UP000799118"/>
    </source>
</evidence>
<sequence length="438" mass="50470">RPGHARRAPIIEEAAKAVNDLLSLLKGESRGKGGGFKDPEINPFVRHRLEGMRAFLKLYTDPKSRTYGRWMDSSIQAAITMDRGVYCARMLRKLARQYITDRELLPLNPYGNWNESLLVDEYLCIDINLHLQQLGEKISPKELQNYLNSPEVMEKHGIERKISIWTARRYMKALGFRFTSPKRGQYADGHERDDVVAFRDKVYIPFWNEISERVQKFTADGEMDPTAPGILRGRRIIVWFHDETIFYAHDRRRKSWRHKDALPKIYPKGDGPSYMIADYCSQDFGLLRSPDGCSARRCIAPGKNRDGYFTAEDIQEQAMAAIDLVTELWPNYEHIFVYDNATNHRKREDTALSARKMPLNPSWNFLVDVPELDANGNKVYKPNGSLSKVKRQMAPGTFADGTPQELYYPSGQFKGMRQILTERGIHAKSTKKSARMKN</sequence>
<dbReference type="Proteomes" id="UP000799118">
    <property type="component" value="Unassembled WGS sequence"/>
</dbReference>
<accession>A0A6A4GCH0</accession>
<dbReference type="AlphaFoldDB" id="A0A6A4GCH0"/>
<feature type="non-terminal residue" evidence="1">
    <location>
        <position position="438"/>
    </location>
</feature>
<organism evidence="1 2">
    <name type="scientific">Gymnopus androsaceus JB14</name>
    <dbReference type="NCBI Taxonomy" id="1447944"/>
    <lineage>
        <taxon>Eukaryota</taxon>
        <taxon>Fungi</taxon>
        <taxon>Dikarya</taxon>
        <taxon>Basidiomycota</taxon>
        <taxon>Agaricomycotina</taxon>
        <taxon>Agaricomycetes</taxon>
        <taxon>Agaricomycetidae</taxon>
        <taxon>Agaricales</taxon>
        <taxon>Marasmiineae</taxon>
        <taxon>Omphalotaceae</taxon>
        <taxon>Gymnopus</taxon>
    </lineage>
</organism>
<feature type="non-terminal residue" evidence="1">
    <location>
        <position position="1"/>
    </location>
</feature>
<evidence type="ECO:0000313" key="1">
    <source>
        <dbReference type="EMBL" id="KAE9383229.1"/>
    </source>
</evidence>
<protein>
    <submittedName>
        <fullName evidence="1">Uncharacterized protein</fullName>
    </submittedName>
</protein>
<dbReference type="PANTHER" id="PTHR35871">
    <property type="entry name" value="EXPRESSED PROTEIN"/>
    <property type="match status" value="1"/>
</dbReference>